<dbReference type="RefSeq" id="WP_351961185.1">
    <property type="nucleotide sequence ID" value="NZ_JBEOZM010000025.1"/>
</dbReference>
<evidence type="ECO:0000313" key="3">
    <source>
        <dbReference type="Proteomes" id="UP001490365"/>
    </source>
</evidence>
<dbReference type="Pfam" id="PF13518">
    <property type="entry name" value="HTH_28"/>
    <property type="match status" value="1"/>
</dbReference>
<dbReference type="EMBL" id="JBEOZM010000025">
    <property type="protein sequence ID" value="MER6272880.1"/>
    <property type="molecule type" value="Genomic_DNA"/>
</dbReference>
<dbReference type="Proteomes" id="UP001490365">
    <property type="component" value="Unassembled WGS sequence"/>
</dbReference>
<accession>A0ABV1TS84</accession>
<proteinExistence type="predicted"/>
<keyword evidence="3" id="KW-1185">Reference proteome</keyword>
<evidence type="ECO:0000259" key="1">
    <source>
        <dbReference type="Pfam" id="PF13518"/>
    </source>
</evidence>
<dbReference type="InterPro" id="IPR055247">
    <property type="entry name" value="InsJ-like_HTH"/>
</dbReference>
<evidence type="ECO:0000313" key="2">
    <source>
        <dbReference type="EMBL" id="MER6272880.1"/>
    </source>
</evidence>
<sequence length="37" mass="4406">MAKALRVNVRSVQRWRQKWEKGGSRALRSQGRHRCRG</sequence>
<protein>
    <recommendedName>
        <fullName evidence="1">Insertion element IS150 protein InsJ-like helix-turn-helix domain-containing protein</fullName>
    </recommendedName>
</protein>
<dbReference type="InterPro" id="IPR009057">
    <property type="entry name" value="Homeodomain-like_sf"/>
</dbReference>
<feature type="domain" description="Insertion element IS150 protein InsJ-like helix-turn-helix" evidence="1">
    <location>
        <begin position="2"/>
        <end position="32"/>
    </location>
</feature>
<organism evidence="2 3">
    <name type="scientific">Streptomyces sp. 900105755</name>
    <dbReference type="NCBI Taxonomy" id="3154389"/>
    <lineage>
        <taxon>Bacteria</taxon>
        <taxon>Bacillati</taxon>
        <taxon>Actinomycetota</taxon>
        <taxon>Actinomycetes</taxon>
        <taxon>Kitasatosporales</taxon>
        <taxon>Streptomycetaceae</taxon>
        <taxon>Streptomyces</taxon>
    </lineage>
</organism>
<name>A0ABV1TS84_9ACTN</name>
<dbReference type="SUPFAM" id="SSF46689">
    <property type="entry name" value="Homeodomain-like"/>
    <property type="match status" value="1"/>
</dbReference>
<gene>
    <name evidence="2" type="ORF">ABT211_37280</name>
</gene>
<reference evidence="2 3" key="1">
    <citation type="submission" date="2024-06" db="EMBL/GenBank/DDBJ databases">
        <title>The Natural Products Discovery Center: Release of the First 8490 Sequenced Strains for Exploring Actinobacteria Biosynthetic Diversity.</title>
        <authorList>
            <person name="Kalkreuter E."/>
            <person name="Kautsar S.A."/>
            <person name="Yang D."/>
            <person name="Bader C.D."/>
            <person name="Teijaro C.N."/>
            <person name="Fluegel L."/>
            <person name="Davis C.M."/>
            <person name="Simpson J.R."/>
            <person name="Lauterbach L."/>
            <person name="Steele A.D."/>
            <person name="Gui C."/>
            <person name="Meng S."/>
            <person name="Li G."/>
            <person name="Viehrig K."/>
            <person name="Ye F."/>
            <person name="Su P."/>
            <person name="Kiefer A.F."/>
            <person name="Nichols A."/>
            <person name="Cepeda A.J."/>
            <person name="Yan W."/>
            <person name="Fan B."/>
            <person name="Jiang Y."/>
            <person name="Adhikari A."/>
            <person name="Zheng C.-J."/>
            <person name="Schuster L."/>
            <person name="Cowan T.M."/>
            <person name="Smanski M.J."/>
            <person name="Chevrette M.G."/>
            <person name="De Carvalho L.P.S."/>
            <person name="Shen B."/>
        </authorList>
    </citation>
    <scope>NUCLEOTIDE SEQUENCE [LARGE SCALE GENOMIC DNA]</scope>
    <source>
        <strain evidence="2 3">NPDC001694</strain>
    </source>
</reference>
<comment type="caution">
    <text evidence="2">The sequence shown here is derived from an EMBL/GenBank/DDBJ whole genome shotgun (WGS) entry which is preliminary data.</text>
</comment>